<dbReference type="PANTHER" id="PTHR19991">
    <property type="entry name" value="L 2 01289"/>
    <property type="match status" value="1"/>
</dbReference>
<gene>
    <name evidence="2" type="primary">LOC107073152</name>
</gene>
<dbReference type="PANTHER" id="PTHR19991:SF2">
    <property type="entry name" value="GH08893P"/>
    <property type="match status" value="1"/>
</dbReference>
<dbReference type="SUPFAM" id="SSF52833">
    <property type="entry name" value="Thioredoxin-like"/>
    <property type="match status" value="2"/>
</dbReference>
<name>A0ABM1J9K1_POLDO</name>
<dbReference type="RefSeq" id="XP_015189139.1">
    <property type="nucleotide sequence ID" value="XM_015333653.1"/>
</dbReference>
<proteinExistence type="predicted"/>
<dbReference type="GeneID" id="107073152"/>
<reference evidence="2" key="1">
    <citation type="submission" date="2025-08" db="UniProtKB">
        <authorList>
            <consortium name="RefSeq"/>
        </authorList>
    </citation>
    <scope>IDENTIFICATION</scope>
    <source>
        <tissue evidence="2">Whole body</tissue>
    </source>
</reference>
<sequence length="320" mass="36694">MVNVSQCCESISQLSKLIFIQFKMLRLLFLIATCILCSTQNTNLDRITDQDLLNLIKTEKYVIALFTKSNCKKCDDFENELQRVRQDLVDSLTAWTVKVTDSQLLHLYSPEKEPVLVFFRHGNPLLYHGIVDGEEILTVFSNNKELTVKTLNDDTFEHLTQASSGATTGDWFIMFYSTDDVNSLRMGARWETVGAKLKHSINVARIDKYTGGTATAKRFNVINVPEFIFFRHGKMYRYQIPKYDVNSLVAFAKDWYKNAHAEKVPVPQTPFDDMTQKIADFLHENPWIMKIGSITIGVLVVVSVASKIKYKTDVPRQKEQ</sequence>
<dbReference type="Proteomes" id="UP000694924">
    <property type="component" value="Unplaced"/>
</dbReference>
<protein>
    <submittedName>
        <fullName evidence="2">Uncharacterized protein LOC107073152</fullName>
    </submittedName>
</protein>
<evidence type="ECO:0000313" key="2">
    <source>
        <dbReference type="RefSeq" id="XP_015189139.1"/>
    </source>
</evidence>
<keyword evidence="1" id="KW-1185">Reference proteome</keyword>
<organism evidence="1 2">
    <name type="scientific">Polistes dominula</name>
    <name type="common">European paper wasp</name>
    <name type="synonym">Vespa dominula</name>
    <dbReference type="NCBI Taxonomy" id="743375"/>
    <lineage>
        <taxon>Eukaryota</taxon>
        <taxon>Metazoa</taxon>
        <taxon>Ecdysozoa</taxon>
        <taxon>Arthropoda</taxon>
        <taxon>Hexapoda</taxon>
        <taxon>Insecta</taxon>
        <taxon>Pterygota</taxon>
        <taxon>Neoptera</taxon>
        <taxon>Endopterygota</taxon>
        <taxon>Hymenoptera</taxon>
        <taxon>Apocrita</taxon>
        <taxon>Aculeata</taxon>
        <taxon>Vespoidea</taxon>
        <taxon>Vespidae</taxon>
        <taxon>Polistinae</taxon>
        <taxon>Polistini</taxon>
        <taxon>Polistes</taxon>
    </lineage>
</organism>
<dbReference type="Gene3D" id="3.40.30.10">
    <property type="entry name" value="Glutaredoxin"/>
    <property type="match status" value="2"/>
</dbReference>
<accession>A0ABM1J9K1</accession>
<dbReference type="CDD" id="cd02961">
    <property type="entry name" value="PDI_a_family"/>
    <property type="match status" value="1"/>
</dbReference>
<dbReference type="InterPro" id="IPR036249">
    <property type="entry name" value="Thioredoxin-like_sf"/>
</dbReference>
<evidence type="ECO:0000313" key="1">
    <source>
        <dbReference type="Proteomes" id="UP000694924"/>
    </source>
</evidence>